<dbReference type="InterPro" id="IPR046529">
    <property type="entry name" value="DUF6594"/>
</dbReference>
<keyword evidence="1" id="KW-1133">Transmembrane helix</keyword>
<feature type="transmembrane region" description="Helical" evidence="1">
    <location>
        <begin position="203"/>
        <end position="222"/>
    </location>
</feature>
<gene>
    <name evidence="3" type="ORF">NECHADRAFT_85466</name>
</gene>
<accession>C7ZNP9</accession>
<organism evidence="3 4">
    <name type="scientific">Fusarium vanettenii (strain ATCC MYA-4622 / CBS 123669 / FGSC 9596 / NRRL 45880 / 77-13-4)</name>
    <name type="common">Fusarium solani subsp. pisi</name>
    <dbReference type="NCBI Taxonomy" id="660122"/>
    <lineage>
        <taxon>Eukaryota</taxon>
        <taxon>Fungi</taxon>
        <taxon>Dikarya</taxon>
        <taxon>Ascomycota</taxon>
        <taxon>Pezizomycotina</taxon>
        <taxon>Sordariomycetes</taxon>
        <taxon>Hypocreomycetidae</taxon>
        <taxon>Hypocreales</taxon>
        <taxon>Nectriaceae</taxon>
        <taxon>Fusarium</taxon>
        <taxon>Fusarium solani species complex</taxon>
        <taxon>Fusarium vanettenii</taxon>
    </lineage>
</organism>
<name>C7ZNP9_FUSV7</name>
<keyword evidence="4" id="KW-1185">Reference proteome</keyword>
<dbReference type="KEGG" id="nhe:NECHADRAFT_85466"/>
<dbReference type="Proteomes" id="UP000005206">
    <property type="component" value="Chromosome 10"/>
</dbReference>
<evidence type="ECO:0000259" key="2">
    <source>
        <dbReference type="Pfam" id="PF20237"/>
    </source>
</evidence>
<protein>
    <recommendedName>
        <fullName evidence="2">DUF6594 domain-containing protein</fullName>
    </recommendedName>
</protein>
<dbReference type="AlphaFoldDB" id="C7ZNP9"/>
<evidence type="ECO:0000313" key="3">
    <source>
        <dbReference type="EMBL" id="EEU34028.1"/>
    </source>
</evidence>
<dbReference type="OMA" id="YINDMAS"/>
<proteinExistence type="predicted"/>
<dbReference type="Pfam" id="PF20237">
    <property type="entry name" value="DUF6594"/>
    <property type="match status" value="1"/>
</dbReference>
<dbReference type="VEuPathDB" id="FungiDB:NECHADRAFT_85466"/>
<sequence>MSQPKPAGYQKLAALMGRTNDLGVFRKFTRLNMLSLLSLQAELVELEADYGDICEDDVQGGEKFHLSFQELRNSREKPNSFQYEKLQEIRARLGEYMASLLDLKPPSKKNVAVLREWLNDAKGGDEFLQGLERSQWDTVVDSDLVALHKVADNEDVFARCFRKATIHIYHRLWGHKGHGGIVIDEESGMVEYSDTKVGQVSQAVSTTLASILPVLAVLGLYFEKNLLNRIYIMIGITTIFAAVLSVFSRVSRAEIFSATATFAAVEVVFIGSTS</sequence>
<evidence type="ECO:0000313" key="4">
    <source>
        <dbReference type="Proteomes" id="UP000005206"/>
    </source>
</evidence>
<reference evidence="3 4" key="1">
    <citation type="journal article" date="2009" name="PLoS Genet.">
        <title>The genome of Nectria haematococca: contribution of supernumerary chromosomes to gene expansion.</title>
        <authorList>
            <person name="Coleman J.J."/>
            <person name="Rounsley S.D."/>
            <person name="Rodriguez-Carres M."/>
            <person name="Kuo A."/>
            <person name="Wasmann C.C."/>
            <person name="Grimwood J."/>
            <person name="Schmutz J."/>
            <person name="Taga M."/>
            <person name="White G.J."/>
            <person name="Zhou S."/>
            <person name="Schwartz D.C."/>
            <person name="Freitag M."/>
            <person name="Ma L.J."/>
            <person name="Danchin E.G."/>
            <person name="Henrissat B."/>
            <person name="Coutinho P.M."/>
            <person name="Nelson D.R."/>
            <person name="Straney D."/>
            <person name="Napoli C.A."/>
            <person name="Barker B.M."/>
            <person name="Gribskov M."/>
            <person name="Rep M."/>
            <person name="Kroken S."/>
            <person name="Molnar I."/>
            <person name="Rensing C."/>
            <person name="Kennell J.C."/>
            <person name="Zamora J."/>
            <person name="Farman M.L."/>
            <person name="Selker E.U."/>
            <person name="Salamov A."/>
            <person name="Shapiro H."/>
            <person name="Pangilinan J."/>
            <person name="Lindquist E."/>
            <person name="Lamers C."/>
            <person name="Grigoriev I.V."/>
            <person name="Geiser D.M."/>
            <person name="Covert S.F."/>
            <person name="Temporini E."/>
            <person name="Vanetten H.D."/>
        </authorList>
    </citation>
    <scope>NUCLEOTIDE SEQUENCE [LARGE SCALE GENOMIC DNA]</scope>
    <source>
        <strain evidence="4">ATCC MYA-4622 / CBS 123669 / FGSC 9596 / NRRL 45880 / 77-13-4</strain>
    </source>
</reference>
<feature type="transmembrane region" description="Helical" evidence="1">
    <location>
        <begin position="228"/>
        <end position="247"/>
    </location>
</feature>
<dbReference type="GeneID" id="9677863"/>
<dbReference type="RefSeq" id="XP_003039741.1">
    <property type="nucleotide sequence ID" value="XM_003039695.1"/>
</dbReference>
<dbReference type="InParanoid" id="C7ZNP9"/>
<keyword evidence="1" id="KW-0812">Transmembrane</keyword>
<dbReference type="OrthoDB" id="5342093at2759"/>
<feature type="domain" description="DUF6594" evidence="2">
    <location>
        <begin position="9"/>
        <end position="267"/>
    </location>
</feature>
<dbReference type="eggNOG" id="ENOG502SMHN">
    <property type="taxonomic scope" value="Eukaryota"/>
</dbReference>
<dbReference type="PANTHER" id="PTHR34502">
    <property type="entry name" value="DUF6594 DOMAIN-CONTAINING PROTEIN-RELATED"/>
    <property type="match status" value="1"/>
</dbReference>
<keyword evidence="1" id="KW-0472">Membrane</keyword>
<dbReference type="HOGENOM" id="CLU_051118_2_1_1"/>
<dbReference type="PANTHER" id="PTHR34502:SF5">
    <property type="entry name" value="DUF6594 DOMAIN-CONTAINING PROTEIN"/>
    <property type="match status" value="1"/>
</dbReference>
<dbReference type="EMBL" id="GG698970">
    <property type="protein sequence ID" value="EEU34028.1"/>
    <property type="molecule type" value="Genomic_DNA"/>
</dbReference>
<evidence type="ECO:0000256" key="1">
    <source>
        <dbReference type="SAM" id="Phobius"/>
    </source>
</evidence>